<dbReference type="PATRIC" id="fig|35806.4.peg.52"/>
<feature type="compositionally biased region" description="Basic and acidic residues" evidence="1">
    <location>
        <begin position="29"/>
        <end position="38"/>
    </location>
</feature>
<accession>A0A0D6AWG0</accession>
<feature type="region of interest" description="Disordered" evidence="1">
    <location>
        <begin position="23"/>
        <end position="45"/>
    </location>
</feature>
<name>A0A0D6AWG0_RHOSU</name>
<evidence type="ECO:0000313" key="3">
    <source>
        <dbReference type="Proteomes" id="UP000064912"/>
    </source>
</evidence>
<evidence type="ECO:0000256" key="1">
    <source>
        <dbReference type="SAM" id="MobiDB-lite"/>
    </source>
</evidence>
<gene>
    <name evidence="2" type="ORF">NHU_00051</name>
</gene>
<sequence length="216" mass="24548">MGKGSKTRTRAVKLAKKAELAGMPGLAPVERREKDGRIRRSTRPGYERTEADVALRARCRQMGWKARPEDMAKARAQSLECDAGRVLHLLCDRPDEVARLWSAFAGLCGAHAAYAKRYLGVRLHPKTAKIEMLLERFEISGDDDLDLRSEEEKAHAAVTNWMRWQGYLGHLDRWQQAAIWGAVREQTALIRDRQATDEGRGYVQALRKLADVVERR</sequence>
<reference evidence="2 3" key="1">
    <citation type="submission" date="2015-02" db="EMBL/GenBank/DDBJ databases">
        <title>Genome sequene of Rhodovulum sulfidophilum DSM 2351.</title>
        <authorList>
            <person name="Nagao N."/>
        </authorList>
    </citation>
    <scope>NUCLEOTIDE SEQUENCE [LARGE SCALE GENOMIC DNA]</scope>
    <source>
        <strain evidence="2 3">DSM 2351</strain>
    </source>
</reference>
<dbReference type="eggNOG" id="ENOG502ZSRG">
    <property type="taxonomic scope" value="Bacteria"/>
</dbReference>
<organism evidence="2 3">
    <name type="scientific">Rhodovulum sulfidophilum</name>
    <name type="common">Rhodobacter sulfidophilus</name>
    <dbReference type="NCBI Taxonomy" id="35806"/>
    <lineage>
        <taxon>Bacteria</taxon>
        <taxon>Pseudomonadati</taxon>
        <taxon>Pseudomonadota</taxon>
        <taxon>Alphaproteobacteria</taxon>
        <taxon>Rhodobacterales</taxon>
        <taxon>Paracoccaceae</taxon>
        <taxon>Rhodovulum</taxon>
    </lineage>
</organism>
<dbReference type="KEGG" id="rsu:NHU_00051"/>
<protein>
    <submittedName>
        <fullName evidence="2">Uncharacterized protein</fullName>
    </submittedName>
</protein>
<dbReference type="AlphaFoldDB" id="A0A0D6AWG0"/>
<dbReference type="EMBL" id="AP014800">
    <property type="protein sequence ID" value="BAQ67223.1"/>
    <property type="molecule type" value="Genomic_DNA"/>
</dbReference>
<dbReference type="Proteomes" id="UP000064912">
    <property type="component" value="Chromosome"/>
</dbReference>
<proteinExistence type="predicted"/>
<evidence type="ECO:0000313" key="2">
    <source>
        <dbReference type="EMBL" id="BAQ67223.1"/>
    </source>
</evidence>